<protein>
    <submittedName>
        <fullName evidence="1">Uncharacterized protein</fullName>
    </submittedName>
</protein>
<accession>A0AAP2GPB5</accession>
<sequence length="87" mass="10075">MEAIRKIVTVKDNVLVKLPDSYNNKKVEVIIMPVDEFQAQTSAPYTVQEEKAGYHKNFYGSIKLGMTVEQIDKELKALRDEWERDIS</sequence>
<evidence type="ECO:0000313" key="1">
    <source>
        <dbReference type="EMBL" id="MBT1697765.1"/>
    </source>
</evidence>
<reference evidence="1 2" key="1">
    <citation type="submission" date="2021-05" db="EMBL/GenBank/DDBJ databases">
        <title>A Polyphasic approach of four new species of the genus Ohtaekwangia: Ohtaekwangia histidinii sp. nov., Ohtaekwangia cretensis sp. nov., Ohtaekwangia indiensis sp. nov., Ohtaekwangia reichenbachii sp. nov. from diverse environment.</title>
        <authorList>
            <person name="Octaviana S."/>
        </authorList>
    </citation>
    <scope>NUCLEOTIDE SEQUENCE [LARGE SCALE GENOMIC DNA]</scope>
    <source>
        <strain evidence="1 2">PWU4</strain>
    </source>
</reference>
<dbReference type="AlphaFoldDB" id="A0AAP2GPB5"/>
<dbReference type="EMBL" id="JAHESF010000011">
    <property type="protein sequence ID" value="MBT1697765.1"/>
    <property type="molecule type" value="Genomic_DNA"/>
</dbReference>
<keyword evidence="2" id="KW-1185">Reference proteome</keyword>
<evidence type="ECO:0000313" key="2">
    <source>
        <dbReference type="Proteomes" id="UP001319200"/>
    </source>
</evidence>
<comment type="caution">
    <text evidence="1">The sequence shown here is derived from an EMBL/GenBank/DDBJ whole genome shotgun (WGS) entry which is preliminary data.</text>
</comment>
<dbReference type="Proteomes" id="UP001319200">
    <property type="component" value="Unassembled WGS sequence"/>
</dbReference>
<organism evidence="1 2">
    <name type="scientific">Chryseosolibacter histidini</name>
    <dbReference type="NCBI Taxonomy" id="2782349"/>
    <lineage>
        <taxon>Bacteria</taxon>
        <taxon>Pseudomonadati</taxon>
        <taxon>Bacteroidota</taxon>
        <taxon>Cytophagia</taxon>
        <taxon>Cytophagales</taxon>
        <taxon>Chryseotaleaceae</taxon>
        <taxon>Chryseosolibacter</taxon>
    </lineage>
</organism>
<name>A0AAP2GPB5_9BACT</name>
<gene>
    <name evidence="1" type="ORF">KK083_12810</name>
</gene>
<proteinExistence type="predicted"/>
<dbReference type="RefSeq" id="WP_254163638.1">
    <property type="nucleotide sequence ID" value="NZ_JAHESF010000011.1"/>
</dbReference>